<dbReference type="InterPro" id="IPR013094">
    <property type="entry name" value="AB_hydrolase_3"/>
</dbReference>
<dbReference type="SUPFAM" id="SSF53474">
    <property type="entry name" value="alpha/beta-Hydrolases"/>
    <property type="match status" value="1"/>
</dbReference>
<proteinExistence type="predicted"/>
<keyword evidence="4" id="KW-1185">Reference proteome</keyword>
<name>R8BQI5_PHAM7</name>
<dbReference type="InterPro" id="IPR029058">
    <property type="entry name" value="AB_hydrolase_fold"/>
</dbReference>
<dbReference type="KEGG" id="tmn:UCRPA7_2938"/>
<dbReference type="eggNOG" id="KOG1515">
    <property type="taxonomic scope" value="Eukaryota"/>
</dbReference>
<dbReference type="Gene3D" id="3.40.50.1820">
    <property type="entry name" value="alpha/beta hydrolase"/>
    <property type="match status" value="1"/>
</dbReference>
<dbReference type="GeneID" id="19323237"/>
<sequence>MQAITSRTRLSLFEILNLVVKVFTIVPLKLCINAPRSLLVAVWRGLPLINFLRCAVIRVLMESLTPRQTQFVMPSTGEVYEKWITMKQIHARTHHDAVLASCLVYDIEALPDGASWLMWIGDRTRAKKTVLFLHGGGYLLPLDPGQLEWCLQAYVRAGQDIGVEVAVAVLHYTLCPEGQYPVQLCQAADALGHILDSGTEPRDIIIGGDSCGGNLTVALLCHILHPHPAARRIESVTLTLRGSRHVAEEREGKGWAMPIDVDDAWFIGMSNVVGQLYVTVGKNEVLRDEGIQLAESMLKRNPDMEIRLEVREKEAHDFILLEGQICYMGNAMKAMKAWMLGVLSKSTSKT</sequence>
<dbReference type="PANTHER" id="PTHR48081:SF31">
    <property type="entry name" value="STERYL ACETYL HYDROLASE MUG81-RELATED"/>
    <property type="match status" value="1"/>
</dbReference>
<dbReference type="Pfam" id="PF07859">
    <property type="entry name" value="Abhydrolase_3"/>
    <property type="match status" value="1"/>
</dbReference>
<dbReference type="HOGENOM" id="CLU_042179_2_1_1"/>
<evidence type="ECO:0000259" key="2">
    <source>
        <dbReference type="Pfam" id="PF07859"/>
    </source>
</evidence>
<evidence type="ECO:0000313" key="4">
    <source>
        <dbReference type="Proteomes" id="UP000014074"/>
    </source>
</evidence>
<dbReference type="AlphaFoldDB" id="R8BQI5"/>
<accession>R8BQI5</accession>
<keyword evidence="1 3" id="KW-0378">Hydrolase</keyword>
<evidence type="ECO:0000313" key="3">
    <source>
        <dbReference type="EMBL" id="EOO01545.1"/>
    </source>
</evidence>
<dbReference type="Proteomes" id="UP000014074">
    <property type="component" value="Unassembled WGS sequence"/>
</dbReference>
<dbReference type="RefSeq" id="XP_007913683.1">
    <property type="nucleotide sequence ID" value="XM_007915492.1"/>
</dbReference>
<reference evidence="4" key="1">
    <citation type="journal article" date="2013" name="Genome Announc.">
        <title>Draft genome sequence of the ascomycete Phaeoacremonium aleophilum strain UCR-PA7, a causal agent of the esca disease complex in grapevines.</title>
        <authorList>
            <person name="Blanco-Ulate B."/>
            <person name="Rolshausen P."/>
            <person name="Cantu D."/>
        </authorList>
    </citation>
    <scope>NUCLEOTIDE SEQUENCE [LARGE SCALE GENOMIC DNA]</scope>
    <source>
        <strain evidence="4">UCR-PA7</strain>
    </source>
</reference>
<organism evidence="3 4">
    <name type="scientific">Phaeoacremonium minimum (strain UCR-PA7)</name>
    <name type="common">Esca disease fungus</name>
    <name type="synonym">Togninia minima</name>
    <dbReference type="NCBI Taxonomy" id="1286976"/>
    <lineage>
        <taxon>Eukaryota</taxon>
        <taxon>Fungi</taxon>
        <taxon>Dikarya</taxon>
        <taxon>Ascomycota</taxon>
        <taxon>Pezizomycotina</taxon>
        <taxon>Sordariomycetes</taxon>
        <taxon>Sordariomycetidae</taxon>
        <taxon>Togniniales</taxon>
        <taxon>Togniniaceae</taxon>
        <taxon>Phaeoacremonium</taxon>
    </lineage>
</organism>
<dbReference type="OrthoDB" id="2152029at2759"/>
<dbReference type="GO" id="GO:0016787">
    <property type="term" value="F:hydrolase activity"/>
    <property type="evidence" value="ECO:0007669"/>
    <property type="project" value="UniProtKB-KW"/>
</dbReference>
<protein>
    <submittedName>
        <fullName evidence="3">Putative alpha beta hydrolase fold protein</fullName>
    </submittedName>
</protein>
<dbReference type="PANTHER" id="PTHR48081">
    <property type="entry name" value="AB HYDROLASE SUPERFAMILY PROTEIN C4A8.06C"/>
    <property type="match status" value="1"/>
</dbReference>
<dbReference type="EMBL" id="KB932992">
    <property type="protein sequence ID" value="EOO01545.1"/>
    <property type="molecule type" value="Genomic_DNA"/>
</dbReference>
<dbReference type="InterPro" id="IPR050300">
    <property type="entry name" value="GDXG_lipolytic_enzyme"/>
</dbReference>
<evidence type="ECO:0000256" key="1">
    <source>
        <dbReference type="ARBA" id="ARBA00022801"/>
    </source>
</evidence>
<feature type="domain" description="Alpha/beta hydrolase fold-3" evidence="2">
    <location>
        <begin position="130"/>
        <end position="222"/>
    </location>
</feature>
<gene>
    <name evidence="3" type="ORF">UCRPA7_2938</name>
</gene>